<keyword evidence="4" id="KW-0804">Transcription</keyword>
<evidence type="ECO:0000256" key="3">
    <source>
        <dbReference type="ARBA" id="ARBA00023125"/>
    </source>
</evidence>
<dbReference type="PANTHER" id="PTHR34294">
    <property type="entry name" value="TRANSCRIPTIONAL REGULATOR-RELATED"/>
    <property type="match status" value="1"/>
</dbReference>
<evidence type="ECO:0000259" key="6">
    <source>
        <dbReference type="Pfam" id="PF21715"/>
    </source>
</evidence>
<accession>A0A1G6HU69</accession>
<dbReference type="InterPro" id="IPR036388">
    <property type="entry name" value="WH-like_DNA-bd_sf"/>
</dbReference>
<sequence length="341" mass="37192">MRTLVQLQSHLVPDLLETMVKRYRLLQYIRLKQPIGRRNLASELQSSERIIRGEVTLLKDQGLITFAKAGMSVTDVGETVFLQLEEMMVELLGLRKLGDDLAQTLGVSRVIVVAGDSDTEDWVKHSFGKACVNELKSIVKAGDVLAVMGGTTLAAVARMMSRDDVFAGTTFVPARGGLGEKVEIQASTISAECARRTGAAYRLLHVPEHLSAEAHESLVLEPSVRDILQLITSAAVVMHGIGDATHMAQRRGSLDIFTNELSRKQAIAEAFGYFFNAEGQIVHKQRTIGLQLDELQGKHVISIAGGQSKAAAILAYMKHRPSDVLITDEAAAKAILDRVKE</sequence>
<dbReference type="Gene3D" id="3.40.50.1360">
    <property type="match status" value="1"/>
</dbReference>
<comment type="similarity">
    <text evidence="1">Belongs to the SorC transcriptional regulatory family.</text>
</comment>
<evidence type="ECO:0000256" key="1">
    <source>
        <dbReference type="ARBA" id="ARBA00010466"/>
    </source>
</evidence>
<keyword evidence="8" id="KW-1185">Reference proteome</keyword>
<dbReference type="GO" id="GO:0003677">
    <property type="term" value="F:DNA binding"/>
    <property type="evidence" value="ECO:0007669"/>
    <property type="project" value="UniProtKB-KW"/>
</dbReference>
<evidence type="ECO:0000259" key="5">
    <source>
        <dbReference type="Pfam" id="PF04198"/>
    </source>
</evidence>
<gene>
    <name evidence="7" type="ORF">SAMN05421737_104182</name>
</gene>
<proteinExistence type="inferred from homology"/>
<evidence type="ECO:0000256" key="2">
    <source>
        <dbReference type="ARBA" id="ARBA00023015"/>
    </source>
</evidence>
<dbReference type="Pfam" id="PF21715">
    <property type="entry name" value="CggR_N"/>
    <property type="match status" value="1"/>
</dbReference>
<dbReference type="AlphaFoldDB" id="A0A1G6HU69"/>
<name>A0A1G6HU69_9BACI</name>
<keyword evidence="2" id="KW-0805">Transcription regulation</keyword>
<dbReference type="STRING" id="1464122.SAMN05421737_104182"/>
<dbReference type="InterPro" id="IPR051054">
    <property type="entry name" value="SorC_transcr_regulators"/>
</dbReference>
<dbReference type="GO" id="GO:0030246">
    <property type="term" value="F:carbohydrate binding"/>
    <property type="evidence" value="ECO:0007669"/>
    <property type="project" value="InterPro"/>
</dbReference>
<dbReference type="Gene3D" id="1.10.10.10">
    <property type="entry name" value="Winged helix-like DNA-binding domain superfamily/Winged helix DNA-binding domain"/>
    <property type="match status" value="1"/>
</dbReference>
<dbReference type="SUPFAM" id="SSF46785">
    <property type="entry name" value="Winged helix' DNA-binding domain"/>
    <property type="match status" value="1"/>
</dbReference>
<reference evidence="8" key="1">
    <citation type="submission" date="2016-09" db="EMBL/GenBank/DDBJ databases">
        <authorList>
            <person name="Varghese N."/>
            <person name="Submissions S."/>
        </authorList>
    </citation>
    <scope>NUCLEOTIDE SEQUENCE [LARGE SCALE GENOMIC DNA]</scope>
    <source>
        <strain evidence="8">25nlg</strain>
    </source>
</reference>
<dbReference type="EMBL" id="FMYM01000004">
    <property type="protein sequence ID" value="SDB97772.1"/>
    <property type="molecule type" value="Genomic_DNA"/>
</dbReference>
<dbReference type="PANTHER" id="PTHR34294:SF5">
    <property type="entry name" value="CENTRAL GLYCOLYTIC GENES REGULATOR"/>
    <property type="match status" value="1"/>
</dbReference>
<evidence type="ECO:0000256" key="4">
    <source>
        <dbReference type="ARBA" id="ARBA00023163"/>
    </source>
</evidence>
<dbReference type="InterPro" id="IPR007324">
    <property type="entry name" value="Sugar-bd_dom_put"/>
</dbReference>
<dbReference type="OrthoDB" id="9793820at2"/>
<evidence type="ECO:0000313" key="8">
    <source>
        <dbReference type="Proteomes" id="UP000242662"/>
    </source>
</evidence>
<dbReference type="RefSeq" id="WP_090775299.1">
    <property type="nucleotide sequence ID" value="NZ_FMYM01000004.1"/>
</dbReference>
<protein>
    <submittedName>
        <fullName evidence="7">Central glycolytic genes regulator</fullName>
    </submittedName>
</protein>
<evidence type="ECO:0000313" key="7">
    <source>
        <dbReference type="EMBL" id="SDB97772.1"/>
    </source>
</evidence>
<dbReference type="Pfam" id="PF04198">
    <property type="entry name" value="Sugar-bind"/>
    <property type="match status" value="1"/>
</dbReference>
<dbReference type="InterPro" id="IPR048715">
    <property type="entry name" value="CggR_N"/>
</dbReference>
<feature type="domain" description="CggR N-terminal DNA binding" evidence="6">
    <location>
        <begin position="19"/>
        <end position="88"/>
    </location>
</feature>
<dbReference type="SUPFAM" id="SSF100950">
    <property type="entry name" value="NagB/RpiA/CoA transferase-like"/>
    <property type="match status" value="1"/>
</dbReference>
<dbReference type="InterPro" id="IPR037171">
    <property type="entry name" value="NagB/RpiA_transferase-like"/>
</dbReference>
<dbReference type="InterPro" id="IPR036390">
    <property type="entry name" value="WH_DNA-bd_sf"/>
</dbReference>
<organism evidence="7 8">
    <name type="scientific">Shouchella lonarensis</name>
    <dbReference type="NCBI Taxonomy" id="1464122"/>
    <lineage>
        <taxon>Bacteria</taxon>
        <taxon>Bacillati</taxon>
        <taxon>Bacillota</taxon>
        <taxon>Bacilli</taxon>
        <taxon>Bacillales</taxon>
        <taxon>Bacillaceae</taxon>
        <taxon>Shouchella</taxon>
    </lineage>
</organism>
<feature type="domain" description="Sugar-binding" evidence="5">
    <location>
        <begin position="92"/>
        <end position="336"/>
    </location>
</feature>
<keyword evidence="3" id="KW-0238">DNA-binding</keyword>
<dbReference type="Proteomes" id="UP000242662">
    <property type="component" value="Unassembled WGS sequence"/>
</dbReference>